<dbReference type="InterPro" id="IPR002471">
    <property type="entry name" value="Pept_S9_AS"/>
</dbReference>
<accession>A0A9P4U412</accession>
<evidence type="ECO:0000256" key="16">
    <source>
        <dbReference type="SAM" id="MobiDB-lite"/>
    </source>
</evidence>
<feature type="domain" description="Dipeptidylpeptidase IV N-terminal" evidence="19">
    <location>
        <begin position="226"/>
        <end position="601"/>
    </location>
</feature>
<dbReference type="Gene3D" id="2.140.10.30">
    <property type="entry name" value="Dipeptidylpeptidase IV, N-terminal domain"/>
    <property type="match status" value="1"/>
</dbReference>
<dbReference type="PANTHER" id="PTHR11731:SF200">
    <property type="entry name" value="DIPEPTIDYL PEPTIDASE 10, ISOFORM B"/>
    <property type="match status" value="1"/>
</dbReference>
<evidence type="ECO:0000256" key="12">
    <source>
        <dbReference type="ARBA" id="ARBA00022968"/>
    </source>
</evidence>
<evidence type="ECO:0000256" key="6">
    <source>
        <dbReference type="ARBA" id="ARBA00022438"/>
    </source>
</evidence>
<comment type="caution">
    <text evidence="20">The sequence shown here is derived from an EMBL/GenBank/DDBJ whole genome shotgun (WGS) entry which is preliminary data.</text>
</comment>
<dbReference type="PANTHER" id="PTHR11731">
    <property type="entry name" value="PROTEASE FAMILY S9B,C DIPEPTIDYL-PEPTIDASE IV-RELATED"/>
    <property type="match status" value="1"/>
</dbReference>
<organism evidence="20 21">
    <name type="scientific">Tothia fuscella</name>
    <dbReference type="NCBI Taxonomy" id="1048955"/>
    <lineage>
        <taxon>Eukaryota</taxon>
        <taxon>Fungi</taxon>
        <taxon>Dikarya</taxon>
        <taxon>Ascomycota</taxon>
        <taxon>Pezizomycotina</taxon>
        <taxon>Dothideomycetes</taxon>
        <taxon>Pleosporomycetidae</taxon>
        <taxon>Venturiales</taxon>
        <taxon>Cylindrosympodiaceae</taxon>
        <taxon>Tothia</taxon>
    </lineage>
</organism>
<dbReference type="InterPro" id="IPR002469">
    <property type="entry name" value="Peptidase_S9B_N"/>
</dbReference>
<reference evidence="20" key="1">
    <citation type="journal article" date="2020" name="Stud. Mycol.">
        <title>101 Dothideomycetes genomes: a test case for predicting lifestyles and emergence of pathogens.</title>
        <authorList>
            <person name="Haridas S."/>
            <person name="Albert R."/>
            <person name="Binder M."/>
            <person name="Bloem J."/>
            <person name="Labutti K."/>
            <person name="Salamov A."/>
            <person name="Andreopoulos B."/>
            <person name="Baker S."/>
            <person name="Barry K."/>
            <person name="Bills G."/>
            <person name="Bluhm B."/>
            <person name="Cannon C."/>
            <person name="Castanera R."/>
            <person name="Culley D."/>
            <person name="Daum C."/>
            <person name="Ezra D."/>
            <person name="Gonzalez J."/>
            <person name="Henrissat B."/>
            <person name="Kuo A."/>
            <person name="Liang C."/>
            <person name="Lipzen A."/>
            <person name="Lutzoni F."/>
            <person name="Magnuson J."/>
            <person name="Mondo S."/>
            <person name="Nolan M."/>
            <person name="Ohm R."/>
            <person name="Pangilinan J."/>
            <person name="Park H.-J."/>
            <person name="Ramirez L."/>
            <person name="Alfaro M."/>
            <person name="Sun H."/>
            <person name="Tritt A."/>
            <person name="Yoshinaga Y."/>
            <person name="Zwiers L.-H."/>
            <person name="Turgeon B."/>
            <person name="Goodwin S."/>
            <person name="Spatafora J."/>
            <person name="Crous P."/>
            <person name="Grigoriev I."/>
        </authorList>
    </citation>
    <scope>NUCLEOTIDE SEQUENCE</scope>
    <source>
        <strain evidence="20">CBS 130266</strain>
    </source>
</reference>
<evidence type="ECO:0000256" key="3">
    <source>
        <dbReference type="ARBA" id="ARBA00004576"/>
    </source>
</evidence>
<dbReference type="Pfam" id="PF00930">
    <property type="entry name" value="DPPIV_N"/>
    <property type="match status" value="1"/>
</dbReference>
<comment type="subcellular location">
    <subcellularLocation>
        <location evidence="3">Vacuole membrane</location>
        <topology evidence="3">Single-pass type II membrane protein</topology>
    </subcellularLocation>
</comment>
<dbReference type="Gene3D" id="3.40.50.1820">
    <property type="entry name" value="alpha/beta hydrolase"/>
    <property type="match status" value="1"/>
</dbReference>
<evidence type="ECO:0000256" key="4">
    <source>
        <dbReference type="ARBA" id="ARBA00006150"/>
    </source>
</evidence>
<comment type="function">
    <text evidence="2">Type IV dipeptidyl-peptidase which removes N-terminal dipeptides sequentially from polypeptides having unsubstituted N-termini provided that the penultimate residue is proline.</text>
</comment>
<evidence type="ECO:0000259" key="18">
    <source>
        <dbReference type="Pfam" id="PF00326"/>
    </source>
</evidence>
<feature type="domain" description="Peptidase S9 prolyl oligopeptidase catalytic" evidence="18">
    <location>
        <begin position="685"/>
        <end position="889"/>
    </location>
</feature>
<keyword evidence="10" id="KW-0378">Hydrolase</keyword>
<evidence type="ECO:0000256" key="7">
    <source>
        <dbReference type="ARBA" id="ARBA00022554"/>
    </source>
</evidence>
<dbReference type="GO" id="GO:0004252">
    <property type="term" value="F:serine-type endopeptidase activity"/>
    <property type="evidence" value="ECO:0007669"/>
    <property type="project" value="InterPro"/>
</dbReference>
<dbReference type="InterPro" id="IPR029058">
    <property type="entry name" value="AB_hydrolase_fold"/>
</dbReference>
<evidence type="ECO:0000256" key="11">
    <source>
        <dbReference type="ARBA" id="ARBA00022825"/>
    </source>
</evidence>
<dbReference type="PROSITE" id="PS00708">
    <property type="entry name" value="PRO_ENDOPEP_SER"/>
    <property type="match status" value="1"/>
</dbReference>
<keyword evidence="21" id="KW-1185">Reference proteome</keyword>
<dbReference type="SUPFAM" id="SSF82171">
    <property type="entry name" value="DPP6 N-terminal domain-like"/>
    <property type="match status" value="1"/>
</dbReference>
<dbReference type="Pfam" id="PF00326">
    <property type="entry name" value="Peptidase_S9"/>
    <property type="match status" value="1"/>
</dbReference>
<evidence type="ECO:0000256" key="17">
    <source>
        <dbReference type="SAM" id="Phobius"/>
    </source>
</evidence>
<dbReference type="GO" id="GO:0005774">
    <property type="term" value="C:vacuolar membrane"/>
    <property type="evidence" value="ECO:0007669"/>
    <property type="project" value="UniProtKB-SubCell"/>
</dbReference>
<dbReference type="GO" id="GO:0004177">
    <property type="term" value="F:aminopeptidase activity"/>
    <property type="evidence" value="ECO:0007669"/>
    <property type="project" value="UniProtKB-KW"/>
</dbReference>
<evidence type="ECO:0000256" key="2">
    <source>
        <dbReference type="ARBA" id="ARBA00002218"/>
    </source>
</evidence>
<feature type="region of interest" description="Disordered" evidence="16">
    <location>
        <begin position="1"/>
        <end position="72"/>
    </location>
</feature>
<evidence type="ECO:0000256" key="14">
    <source>
        <dbReference type="ARBA" id="ARBA00023136"/>
    </source>
</evidence>
<dbReference type="OrthoDB" id="16520at2759"/>
<evidence type="ECO:0000256" key="8">
    <source>
        <dbReference type="ARBA" id="ARBA00022670"/>
    </source>
</evidence>
<keyword evidence="14 17" id="KW-0472">Membrane</keyword>
<dbReference type="AlphaFoldDB" id="A0A9P4U412"/>
<keyword evidence="6" id="KW-0031">Aminopeptidase</keyword>
<dbReference type="GO" id="GO:0005886">
    <property type="term" value="C:plasma membrane"/>
    <property type="evidence" value="ECO:0007669"/>
    <property type="project" value="TreeGrafter"/>
</dbReference>
<keyword evidence="15" id="KW-0325">Glycoprotein</keyword>
<dbReference type="SUPFAM" id="SSF53474">
    <property type="entry name" value="alpha/beta-Hydrolases"/>
    <property type="match status" value="1"/>
</dbReference>
<proteinExistence type="inferred from homology"/>
<keyword evidence="13 17" id="KW-1133">Transmembrane helix</keyword>
<evidence type="ECO:0000313" key="20">
    <source>
        <dbReference type="EMBL" id="KAF2436490.1"/>
    </source>
</evidence>
<keyword evidence="7" id="KW-0926">Vacuole</keyword>
<feature type="compositionally biased region" description="Polar residues" evidence="16">
    <location>
        <begin position="34"/>
        <end position="43"/>
    </location>
</feature>
<dbReference type="Proteomes" id="UP000800235">
    <property type="component" value="Unassembled WGS sequence"/>
</dbReference>
<evidence type="ECO:0000256" key="13">
    <source>
        <dbReference type="ARBA" id="ARBA00022989"/>
    </source>
</evidence>
<feature type="compositionally biased region" description="Basic and acidic residues" evidence="16">
    <location>
        <begin position="22"/>
        <end position="33"/>
    </location>
</feature>
<protein>
    <recommendedName>
        <fullName evidence="5">dipeptidyl-peptidase IV</fullName>
        <ecNumber evidence="5">3.4.14.5</ecNumber>
    </recommendedName>
</protein>
<evidence type="ECO:0000256" key="15">
    <source>
        <dbReference type="ARBA" id="ARBA00023180"/>
    </source>
</evidence>
<dbReference type="GO" id="GO:0006508">
    <property type="term" value="P:proteolysis"/>
    <property type="evidence" value="ECO:0007669"/>
    <property type="project" value="UniProtKB-KW"/>
</dbReference>
<evidence type="ECO:0000256" key="10">
    <source>
        <dbReference type="ARBA" id="ARBA00022801"/>
    </source>
</evidence>
<evidence type="ECO:0000256" key="1">
    <source>
        <dbReference type="ARBA" id="ARBA00001257"/>
    </source>
</evidence>
<evidence type="ECO:0000313" key="21">
    <source>
        <dbReference type="Proteomes" id="UP000800235"/>
    </source>
</evidence>
<sequence>MAPDGHDIFGEETQPLAQNMEPIRDSVDDHRESFSSISTTSAILEQLNDKATKDSVHKPYSDEHSDSTLRDRREEFDLEDGKYYPPTSVDRKAKRYLWIMGMVCLVGWLLAAGLFVARGSYKHASSKPHDPAATSSRGSGHKITLDQILGGQWRAQRHAISWIAGPQGEDGLLLERGDARNKDYLVVKDVRSRDSNEHSEHTRILMSQGSFRVGEQFIYPSETWPSPDLQKVLVLSDKQSNWRHSFTGRYWIFDVNSQTAQALDPSNIDGRVQLASWSPQSDAIVFTRDNNMFLRDIKSGSVKPITKDGGPELFYGVPDWVFEEEVFAGNSATWWSEDGKYIAFLRTDESKVPTFPIQYYLSRPSGEKPKPGEENYPEVRDIKYPKAGAPNPIVNLQFYDVEKAEVFYMEIEGDFEDKDRLITEVVWAGKNGKVLVRETNRESDVLKVILVDVERRTGQTVREVDVNALDGGWFEVSEDTTYIPADPGNGRPHAGYVDTVIHDGFDHLAYFTPLDSKTPILLTSGKWEVVKAPSAIDLKNNYVYFIATKESSIQRHAYRVKLDGTGMEAVTDTSKEGYYDVSFSKAGGYGLVSYSGPDIPWQKIINMPGIGEKYEETIEDNSSLKRFAAEHEMPIQIYQTVNIDGFELNLVERRPPHFDPKKKYPVLFWMYQGPGSQSVSKQFTVDFQAYVASGLGYIVVTLDGRGTGFVGRKTRCAIRGNIGHWESYDQIAAAKMWAKKKYVDANRMAIWGWSYGGFMTLKTLEVDAGETFKYGMAVAPVTDWRFYDSIYTERYMHTPQNNPGGYDNTSIHDVESLSKNVRFLVMHGVADDNVHTQSTYTLIDKLDLGGVTNYDVHVFPDSDHSIYFHNANKIVYEKLTNWLINAFNGEWLRTVSPVPIVNVDKRKKKSKRMIDAR</sequence>
<dbReference type="InterPro" id="IPR001375">
    <property type="entry name" value="Peptidase_S9_cat"/>
</dbReference>
<name>A0A9P4U412_9PEZI</name>
<dbReference type="EC" id="3.4.14.5" evidence="5"/>
<comment type="similarity">
    <text evidence="4">Belongs to the peptidase S9B family.</text>
</comment>
<keyword evidence="12" id="KW-0735">Signal-anchor</keyword>
<feature type="transmembrane region" description="Helical" evidence="17">
    <location>
        <begin position="96"/>
        <end position="117"/>
    </location>
</feature>
<dbReference type="FunFam" id="3.40.50.1820:FF:000003">
    <property type="entry name" value="Dipeptidyl peptidase 4"/>
    <property type="match status" value="1"/>
</dbReference>
<gene>
    <name evidence="20" type="ORF">EJ08DRAFT_729000</name>
</gene>
<keyword evidence="9 17" id="KW-0812">Transmembrane</keyword>
<dbReference type="GO" id="GO:0008239">
    <property type="term" value="F:dipeptidyl-peptidase activity"/>
    <property type="evidence" value="ECO:0007669"/>
    <property type="project" value="UniProtKB-EC"/>
</dbReference>
<comment type="catalytic activity">
    <reaction evidence="1">
        <text>Release of an N-terminal dipeptide, Xaa-Yaa-|-Zaa-, from a polypeptide, preferentially when Yaa is Pro, provided Zaa is neither Pro nor hydroxyproline.</text>
        <dbReference type="EC" id="3.4.14.5"/>
    </reaction>
</comment>
<dbReference type="InterPro" id="IPR050278">
    <property type="entry name" value="Serine_Prot_S9B/DPPIV"/>
</dbReference>
<keyword evidence="8" id="KW-0645">Protease</keyword>
<evidence type="ECO:0000259" key="19">
    <source>
        <dbReference type="Pfam" id="PF00930"/>
    </source>
</evidence>
<evidence type="ECO:0000256" key="5">
    <source>
        <dbReference type="ARBA" id="ARBA00012062"/>
    </source>
</evidence>
<feature type="compositionally biased region" description="Basic and acidic residues" evidence="16">
    <location>
        <begin position="47"/>
        <end position="72"/>
    </location>
</feature>
<keyword evidence="11" id="KW-0720">Serine protease</keyword>
<evidence type="ECO:0000256" key="9">
    <source>
        <dbReference type="ARBA" id="ARBA00022692"/>
    </source>
</evidence>
<dbReference type="EMBL" id="MU007010">
    <property type="protein sequence ID" value="KAF2436490.1"/>
    <property type="molecule type" value="Genomic_DNA"/>
</dbReference>